<evidence type="ECO:0000256" key="4">
    <source>
        <dbReference type="ARBA" id="ARBA00023136"/>
    </source>
</evidence>
<dbReference type="Pfam" id="PF01988">
    <property type="entry name" value="VIT1"/>
    <property type="match status" value="1"/>
</dbReference>
<dbReference type="GO" id="GO:0005384">
    <property type="term" value="F:manganese ion transmembrane transporter activity"/>
    <property type="evidence" value="ECO:0007669"/>
    <property type="project" value="InterPro"/>
</dbReference>
<dbReference type="Proteomes" id="UP000320338">
    <property type="component" value="Unassembled WGS sequence"/>
</dbReference>
<feature type="transmembrane region" description="Helical" evidence="5">
    <location>
        <begin position="223"/>
        <end position="243"/>
    </location>
</feature>
<dbReference type="CDD" id="cd02432">
    <property type="entry name" value="Nodulin-21_like_1"/>
    <property type="match status" value="1"/>
</dbReference>
<keyword evidence="7" id="KW-1185">Reference proteome</keyword>
<keyword evidence="3 5" id="KW-1133">Transmembrane helix</keyword>
<dbReference type="RefSeq" id="WP_307723939.1">
    <property type="nucleotide sequence ID" value="NZ_BAAARZ010000021.1"/>
</dbReference>
<dbReference type="AlphaFoldDB" id="A0A4Y3WIQ2"/>
<dbReference type="PANTHER" id="PTHR31851">
    <property type="entry name" value="FE(2+)/MN(2+) TRANSPORTER PCL1"/>
    <property type="match status" value="1"/>
</dbReference>
<evidence type="ECO:0000256" key="1">
    <source>
        <dbReference type="ARBA" id="ARBA00004127"/>
    </source>
</evidence>
<evidence type="ECO:0000256" key="2">
    <source>
        <dbReference type="ARBA" id="ARBA00022692"/>
    </source>
</evidence>
<feature type="transmembrane region" description="Helical" evidence="5">
    <location>
        <begin position="198"/>
        <end position="217"/>
    </location>
</feature>
<dbReference type="GO" id="GO:0030026">
    <property type="term" value="P:intracellular manganese ion homeostasis"/>
    <property type="evidence" value="ECO:0007669"/>
    <property type="project" value="InterPro"/>
</dbReference>
<feature type="transmembrane region" description="Helical" evidence="5">
    <location>
        <begin position="170"/>
        <end position="191"/>
    </location>
</feature>
<sequence>MRDHDRTGGHDPAGGEIADRVVHSGESHAGGLAARLNWLREGVLGANDGIVSVAGLVVGVAGATTERGPIFTAGIAGLAAGAVPMALGEYVSVSSQRDAELDQVAQERRELQQNPEQELTELAALYEARGLSPSTARTVAEELTARDPLAAHLDAELRLDADELTSPLQAAGASALAFVAGAVLPLLAILLPPAAWRVPVTVLVVLGALGAAGWVGARIGGGHAGRAVLRVVIGGGLGLAHHLRDRLRVRRRRRLIRGGSGLHEVPGTYTPGGMLAWVEVATWR</sequence>
<dbReference type="EMBL" id="BJNG01000006">
    <property type="protein sequence ID" value="GEC18625.1"/>
    <property type="molecule type" value="Genomic_DNA"/>
</dbReference>
<dbReference type="GO" id="GO:0012505">
    <property type="term" value="C:endomembrane system"/>
    <property type="evidence" value="ECO:0007669"/>
    <property type="project" value="UniProtKB-SubCell"/>
</dbReference>
<dbReference type="InterPro" id="IPR008217">
    <property type="entry name" value="Ccc1_fam"/>
</dbReference>
<evidence type="ECO:0000256" key="5">
    <source>
        <dbReference type="SAM" id="Phobius"/>
    </source>
</evidence>
<proteinExistence type="predicted"/>
<evidence type="ECO:0000313" key="6">
    <source>
        <dbReference type="EMBL" id="GEC18625.1"/>
    </source>
</evidence>
<comment type="subcellular location">
    <subcellularLocation>
        <location evidence="1">Endomembrane system</location>
        <topology evidence="1">Multi-pass membrane protein</topology>
    </subcellularLocation>
</comment>
<keyword evidence="4 5" id="KW-0472">Membrane</keyword>
<name>A0A4Y3WIQ2_9PSEU</name>
<reference evidence="6 7" key="1">
    <citation type="submission" date="2019-06" db="EMBL/GenBank/DDBJ databases">
        <title>Whole genome shotgun sequence of Pseudonocardia hydrocarbonoxydans NBRC 14498.</title>
        <authorList>
            <person name="Hosoyama A."/>
            <person name="Uohara A."/>
            <person name="Ohji S."/>
            <person name="Ichikawa N."/>
        </authorList>
    </citation>
    <scope>NUCLEOTIDE SEQUENCE [LARGE SCALE GENOMIC DNA]</scope>
    <source>
        <strain evidence="6 7">NBRC 14498</strain>
    </source>
</reference>
<gene>
    <name evidence="6" type="ORF">PHY01_09080</name>
</gene>
<evidence type="ECO:0000313" key="7">
    <source>
        <dbReference type="Proteomes" id="UP000320338"/>
    </source>
</evidence>
<accession>A0A4Y3WIQ2</accession>
<keyword evidence="2 5" id="KW-0812">Transmembrane</keyword>
<protein>
    <submittedName>
        <fullName evidence="6">Membrane protein</fullName>
    </submittedName>
</protein>
<evidence type="ECO:0000256" key="3">
    <source>
        <dbReference type="ARBA" id="ARBA00022989"/>
    </source>
</evidence>
<comment type="caution">
    <text evidence="6">The sequence shown here is derived from an EMBL/GenBank/DDBJ whole genome shotgun (WGS) entry which is preliminary data.</text>
</comment>
<organism evidence="6 7">
    <name type="scientific">Pseudonocardia hydrocarbonoxydans</name>
    <dbReference type="NCBI Taxonomy" id="76726"/>
    <lineage>
        <taxon>Bacteria</taxon>
        <taxon>Bacillati</taxon>
        <taxon>Actinomycetota</taxon>
        <taxon>Actinomycetes</taxon>
        <taxon>Pseudonocardiales</taxon>
        <taxon>Pseudonocardiaceae</taxon>
        <taxon>Pseudonocardia</taxon>
    </lineage>
</organism>